<dbReference type="InterPro" id="IPR000150">
    <property type="entry name" value="Cof"/>
</dbReference>
<dbReference type="Gene3D" id="3.40.50.1000">
    <property type="entry name" value="HAD superfamily/HAD-like"/>
    <property type="match status" value="1"/>
</dbReference>
<dbReference type="Pfam" id="PF08282">
    <property type="entry name" value="Hydrolase_3"/>
    <property type="match status" value="1"/>
</dbReference>
<dbReference type="eggNOG" id="COG0561">
    <property type="taxonomic scope" value="Bacteria"/>
</dbReference>
<dbReference type="SUPFAM" id="SSF56784">
    <property type="entry name" value="HAD-like"/>
    <property type="match status" value="1"/>
</dbReference>
<proteinExistence type="predicted"/>
<dbReference type="RefSeq" id="WP_025014639.1">
    <property type="nucleotide sequence ID" value="NZ_AZFU01000034.1"/>
</dbReference>
<dbReference type="SFLD" id="SFLDG01140">
    <property type="entry name" value="C2.B:_Phosphomannomutase_and_P"/>
    <property type="match status" value="1"/>
</dbReference>
<comment type="caution">
    <text evidence="1">The sequence shown here is derived from an EMBL/GenBank/DDBJ whole genome shotgun (WGS) entry which is preliminary data.</text>
</comment>
<dbReference type="SFLD" id="SFLDS00003">
    <property type="entry name" value="Haloacid_Dehalogenase"/>
    <property type="match status" value="1"/>
</dbReference>
<dbReference type="OrthoDB" id="9814970at2"/>
<evidence type="ECO:0000313" key="2">
    <source>
        <dbReference type="Proteomes" id="UP000051307"/>
    </source>
</evidence>
<dbReference type="InterPro" id="IPR036412">
    <property type="entry name" value="HAD-like_sf"/>
</dbReference>
<dbReference type="GO" id="GO:0005829">
    <property type="term" value="C:cytosol"/>
    <property type="evidence" value="ECO:0007669"/>
    <property type="project" value="TreeGrafter"/>
</dbReference>
<keyword evidence="1" id="KW-0378">Hydrolase</keyword>
<dbReference type="GO" id="GO:0000287">
    <property type="term" value="F:magnesium ion binding"/>
    <property type="evidence" value="ECO:0007669"/>
    <property type="project" value="TreeGrafter"/>
</dbReference>
<dbReference type="NCBIfam" id="TIGR01484">
    <property type="entry name" value="HAD-SF-IIB"/>
    <property type="match status" value="1"/>
</dbReference>
<dbReference type="PATRIC" id="fig|1423767.3.peg.1491"/>
<dbReference type="InterPro" id="IPR006379">
    <property type="entry name" value="HAD-SF_hydro_IIB"/>
</dbReference>
<dbReference type="EMBL" id="AZFU01000034">
    <property type="protein sequence ID" value="KRM03051.1"/>
    <property type="molecule type" value="Genomic_DNA"/>
</dbReference>
<dbReference type="AlphaFoldDB" id="A0A0R1VFZ5"/>
<dbReference type="Proteomes" id="UP000051307">
    <property type="component" value="Unassembled WGS sequence"/>
</dbReference>
<accession>A0A0R1VFZ5</accession>
<organism evidence="1 2">
    <name type="scientific">Lactobacillus kitasatonis DSM 16761 = JCM 1039</name>
    <dbReference type="NCBI Taxonomy" id="1423767"/>
    <lineage>
        <taxon>Bacteria</taxon>
        <taxon>Bacillati</taxon>
        <taxon>Bacillota</taxon>
        <taxon>Bacilli</taxon>
        <taxon>Lactobacillales</taxon>
        <taxon>Lactobacillaceae</taxon>
        <taxon>Lactobacillus</taxon>
    </lineage>
</organism>
<dbReference type="InterPro" id="IPR023214">
    <property type="entry name" value="HAD_sf"/>
</dbReference>
<evidence type="ECO:0000313" key="1">
    <source>
        <dbReference type="EMBL" id="KRM03051.1"/>
    </source>
</evidence>
<dbReference type="Gene3D" id="3.30.1240.10">
    <property type="match status" value="1"/>
</dbReference>
<dbReference type="PANTHER" id="PTHR10000">
    <property type="entry name" value="PHOSPHOSERINE PHOSPHATASE"/>
    <property type="match status" value="1"/>
</dbReference>
<gene>
    <name evidence="1" type="ORF">FC59_GL001436</name>
</gene>
<dbReference type="CDD" id="cd07518">
    <property type="entry name" value="HAD_YbiV-Like"/>
    <property type="match status" value="1"/>
</dbReference>
<dbReference type="PANTHER" id="PTHR10000:SF53">
    <property type="entry name" value="5-AMINO-6-(5-PHOSPHO-D-RIBITYLAMINO)URACIL PHOSPHATASE YBJI-RELATED"/>
    <property type="match status" value="1"/>
</dbReference>
<protein>
    <submittedName>
        <fullName evidence="1">HAD superfamily hydrolase</fullName>
    </submittedName>
</protein>
<name>A0A0R1VFZ5_9LACO</name>
<sequence length="263" mass="29569">MIKLIATDMDGTWLNDDKDYDRELFKREFQEMRKRDIKFVVASGNQYANLMTRFPDVVDQIYFVAENGALVAQGKQILHVDALSDDLYQTLLTITDEYDYPAIVMGLVSAYVKKSNNPAYVQEMKKYVEHLEVVDSFDEIDDRIFKISLTVPEDKMPVVLEQLKQKYPEIGFVSGAADSIDMQTKGMNKAVGLEYLSKKLGIKPGEMVAFGDSGNDVGMLKYAGRSYATATALKEAKMAADQIIGSSNENAVQKEILRLLDLD</sequence>
<dbReference type="GO" id="GO:0016791">
    <property type="term" value="F:phosphatase activity"/>
    <property type="evidence" value="ECO:0007669"/>
    <property type="project" value="TreeGrafter"/>
</dbReference>
<dbReference type="NCBIfam" id="TIGR00099">
    <property type="entry name" value="Cof-subfamily"/>
    <property type="match status" value="1"/>
</dbReference>
<reference evidence="1 2" key="1">
    <citation type="journal article" date="2015" name="Genome Announc.">
        <title>Expanding the biotechnology potential of lactobacilli through comparative genomics of 213 strains and associated genera.</title>
        <authorList>
            <person name="Sun Z."/>
            <person name="Harris H.M."/>
            <person name="McCann A."/>
            <person name="Guo C."/>
            <person name="Argimon S."/>
            <person name="Zhang W."/>
            <person name="Yang X."/>
            <person name="Jeffery I.B."/>
            <person name="Cooney J.C."/>
            <person name="Kagawa T.F."/>
            <person name="Liu W."/>
            <person name="Song Y."/>
            <person name="Salvetti E."/>
            <person name="Wrobel A."/>
            <person name="Rasinkangas P."/>
            <person name="Parkhill J."/>
            <person name="Rea M.C."/>
            <person name="O'Sullivan O."/>
            <person name="Ritari J."/>
            <person name="Douillard F.P."/>
            <person name="Paul Ross R."/>
            <person name="Yang R."/>
            <person name="Briner A.E."/>
            <person name="Felis G.E."/>
            <person name="de Vos W.M."/>
            <person name="Barrangou R."/>
            <person name="Klaenhammer T.R."/>
            <person name="Caufield P.W."/>
            <person name="Cui Y."/>
            <person name="Zhang H."/>
            <person name="O'Toole P.W."/>
        </authorList>
    </citation>
    <scope>NUCLEOTIDE SEQUENCE [LARGE SCALE GENOMIC DNA]</scope>
    <source>
        <strain evidence="1 2">DSM 16761</strain>
    </source>
</reference>